<name>A0A0C3P127_PISTI</name>
<protein>
    <submittedName>
        <fullName evidence="1">Uncharacterized protein</fullName>
    </submittedName>
</protein>
<dbReference type="InParanoid" id="A0A0C3P127"/>
<gene>
    <name evidence="1" type="ORF">M404DRAFT_741264</name>
</gene>
<dbReference type="HOGENOM" id="CLU_2484241_0_0_1"/>
<reference evidence="1 2" key="1">
    <citation type="submission" date="2014-04" db="EMBL/GenBank/DDBJ databases">
        <authorList>
            <consortium name="DOE Joint Genome Institute"/>
            <person name="Kuo A."/>
            <person name="Kohler A."/>
            <person name="Costa M.D."/>
            <person name="Nagy L.G."/>
            <person name="Floudas D."/>
            <person name="Copeland A."/>
            <person name="Barry K.W."/>
            <person name="Cichocki N."/>
            <person name="Veneault-Fourrey C."/>
            <person name="LaButti K."/>
            <person name="Lindquist E.A."/>
            <person name="Lipzen A."/>
            <person name="Lundell T."/>
            <person name="Morin E."/>
            <person name="Murat C."/>
            <person name="Sun H."/>
            <person name="Tunlid A."/>
            <person name="Henrissat B."/>
            <person name="Grigoriev I.V."/>
            <person name="Hibbett D.S."/>
            <person name="Martin F."/>
            <person name="Nordberg H.P."/>
            <person name="Cantor M.N."/>
            <person name="Hua S.X."/>
        </authorList>
    </citation>
    <scope>NUCLEOTIDE SEQUENCE [LARGE SCALE GENOMIC DNA]</scope>
    <source>
        <strain evidence="1 2">Marx 270</strain>
    </source>
</reference>
<organism evidence="1 2">
    <name type="scientific">Pisolithus tinctorius Marx 270</name>
    <dbReference type="NCBI Taxonomy" id="870435"/>
    <lineage>
        <taxon>Eukaryota</taxon>
        <taxon>Fungi</taxon>
        <taxon>Dikarya</taxon>
        <taxon>Basidiomycota</taxon>
        <taxon>Agaricomycotina</taxon>
        <taxon>Agaricomycetes</taxon>
        <taxon>Agaricomycetidae</taxon>
        <taxon>Boletales</taxon>
        <taxon>Sclerodermatineae</taxon>
        <taxon>Pisolithaceae</taxon>
        <taxon>Pisolithus</taxon>
    </lineage>
</organism>
<sequence length="87" mass="9947">MPSAYVSLLHSLMNVARPSPLHGVQRTFTTRSVPVVYREEHATIHRILRVEYAHARQVLVPMGTVSFMGRSQHTPEPARTAVDWVWE</sequence>
<dbReference type="EMBL" id="KN831991">
    <property type="protein sequence ID" value="KIO01069.1"/>
    <property type="molecule type" value="Genomic_DNA"/>
</dbReference>
<proteinExistence type="predicted"/>
<evidence type="ECO:0000313" key="1">
    <source>
        <dbReference type="EMBL" id="KIO01069.1"/>
    </source>
</evidence>
<accession>A0A0C3P127</accession>
<keyword evidence="2" id="KW-1185">Reference proteome</keyword>
<reference evidence="2" key="2">
    <citation type="submission" date="2015-01" db="EMBL/GenBank/DDBJ databases">
        <title>Evolutionary Origins and Diversification of the Mycorrhizal Mutualists.</title>
        <authorList>
            <consortium name="DOE Joint Genome Institute"/>
            <consortium name="Mycorrhizal Genomics Consortium"/>
            <person name="Kohler A."/>
            <person name="Kuo A."/>
            <person name="Nagy L.G."/>
            <person name="Floudas D."/>
            <person name="Copeland A."/>
            <person name="Barry K.W."/>
            <person name="Cichocki N."/>
            <person name="Veneault-Fourrey C."/>
            <person name="LaButti K."/>
            <person name="Lindquist E.A."/>
            <person name="Lipzen A."/>
            <person name="Lundell T."/>
            <person name="Morin E."/>
            <person name="Murat C."/>
            <person name="Riley R."/>
            <person name="Ohm R."/>
            <person name="Sun H."/>
            <person name="Tunlid A."/>
            <person name="Henrissat B."/>
            <person name="Grigoriev I.V."/>
            <person name="Hibbett D.S."/>
            <person name="Martin F."/>
        </authorList>
    </citation>
    <scope>NUCLEOTIDE SEQUENCE [LARGE SCALE GENOMIC DNA]</scope>
    <source>
        <strain evidence="2">Marx 270</strain>
    </source>
</reference>
<evidence type="ECO:0000313" key="2">
    <source>
        <dbReference type="Proteomes" id="UP000054217"/>
    </source>
</evidence>
<dbReference type="Proteomes" id="UP000054217">
    <property type="component" value="Unassembled WGS sequence"/>
</dbReference>
<dbReference type="AlphaFoldDB" id="A0A0C3P127"/>